<dbReference type="EMBL" id="JADJEV010000003">
    <property type="protein sequence ID" value="MBK6972936.1"/>
    <property type="molecule type" value="Genomic_DNA"/>
</dbReference>
<accession>A0A9D7E329</accession>
<keyword evidence="1" id="KW-0812">Transmembrane</keyword>
<dbReference type="AlphaFoldDB" id="A0A9D7E329"/>
<evidence type="ECO:0000313" key="3">
    <source>
        <dbReference type="Proteomes" id="UP000807785"/>
    </source>
</evidence>
<sequence>MSEAIAPARRFIPLFGRDDDARRLPMASLLCNGFAYAHLLLAASGILPEWTLLVTVPVLVPRWMIAFTSYSICAASARSIR</sequence>
<organism evidence="2 3">
    <name type="scientific">Candidatus Methylophosphatis roskildensis</name>
    <dbReference type="NCBI Taxonomy" id="2899263"/>
    <lineage>
        <taxon>Bacteria</taxon>
        <taxon>Pseudomonadati</taxon>
        <taxon>Pseudomonadota</taxon>
        <taxon>Betaproteobacteria</taxon>
        <taxon>Nitrosomonadales</taxon>
        <taxon>Sterolibacteriaceae</taxon>
        <taxon>Candidatus Methylophosphatis</taxon>
    </lineage>
</organism>
<evidence type="ECO:0000313" key="2">
    <source>
        <dbReference type="EMBL" id="MBK6972936.1"/>
    </source>
</evidence>
<protein>
    <submittedName>
        <fullName evidence="2">Uncharacterized protein</fullName>
    </submittedName>
</protein>
<dbReference type="Proteomes" id="UP000807785">
    <property type="component" value="Unassembled WGS sequence"/>
</dbReference>
<gene>
    <name evidence="2" type="ORF">IPH26_08230</name>
</gene>
<comment type="caution">
    <text evidence="2">The sequence shown here is derived from an EMBL/GenBank/DDBJ whole genome shotgun (WGS) entry which is preliminary data.</text>
</comment>
<proteinExistence type="predicted"/>
<keyword evidence="1" id="KW-1133">Transmembrane helix</keyword>
<name>A0A9D7E329_9PROT</name>
<evidence type="ECO:0000256" key="1">
    <source>
        <dbReference type="SAM" id="Phobius"/>
    </source>
</evidence>
<feature type="transmembrane region" description="Helical" evidence="1">
    <location>
        <begin position="27"/>
        <end position="47"/>
    </location>
</feature>
<reference evidence="3" key="1">
    <citation type="journal article" date="2021" name="Nat. Commun.">
        <title>Connecting structure to function with the recovery of over 1000 high-quality metagenome-assembled genomes from activated sludge using long-read sequencing.</title>
        <authorList>
            <person name="Singleton C.M."/>
            <person name="Petriglieri F."/>
            <person name="Kristensen J.M."/>
            <person name="Kirkegaard R.H."/>
            <person name="Michaelsen T.Y."/>
            <person name="Andersen M.H."/>
            <person name="Kondrotaite Z."/>
            <person name="Karst S.M."/>
            <person name="Dueholm M.S."/>
            <person name="Nielsen P.H."/>
            <person name="Albertsen M."/>
        </authorList>
    </citation>
    <scope>NUCLEOTIDE SEQUENCE [LARGE SCALE GENOMIC DNA]</scope>
</reference>
<feature type="transmembrane region" description="Helical" evidence="1">
    <location>
        <begin position="59"/>
        <end position="77"/>
    </location>
</feature>
<keyword evidence="1" id="KW-0472">Membrane</keyword>